<dbReference type="GO" id="GO:0009055">
    <property type="term" value="F:electron transfer activity"/>
    <property type="evidence" value="ECO:0007669"/>
    <property type="project" value="InterPro"/>
</dbReference>
<dbReference type="Proteomes" id="UP000284021">
    <property type="component" value="Unassembled WGS sequence"/>
</dbReference>
<comment type="caution">
    <text evidence="8">The sequence shown here is derived from an EMBL/GenBank/DDBJ whole genome shotgun (WGS) entry which is preliminary data.</text>
</comment>
<protein>
    <recommendedName>
        <fullName evidence="6">Ion-translocating oxidoreductase complex subunit G</fullName>
        <ecNumber evidence="6">7.-.-.-</ecNumber>
    </recommendedName>
    <alternativeName>
        <fullName evidence="6">Rnf electron transport complex subunit G</fullName>
    </alternativeName>
</protein>
<dbReference type="PANTHER" id="PTHR36118">
    <property type="entry name" value="ION-TRANSLOCATING OXIDOREDUCTASE COMPLEX SUBUNIT G"/>
    <property type="match status" value="1"/>
</dbReference>
<evidence type="ECO:0000313" key="9">
    <source>
        <dbReference type="Proteomes" id="UP000284021"/>
    </source>
</evidence>
<keyword evidence="4 6" id="KW-0288">FMN</keyword>
<evidence type="ECO:0000313" key="8">
    <source>
        <dbReference type="EMBL" id="RJG14116.1"/>
    </source>
</evidence>
<dbReference type="GO" id="GO:0005886">
    <property type="term" value="C:plasma membrane"/>
    <property type="evidence" value="ECO:0007669"/>
    <property type="project" value="UniProtKB-SubCell"/>
</dbReference>
<dbReference type="SMART" id="SM00900">
    <property type="entry name" value="FMN_bind"/>
    <property type="match status" value="1"/>
</dbReference>
<evidence type="ECO:0000256" key="6">
    <source>
        <dbReference type="HAMAP-Rule" id="MF_00479"/>
    </source>
</evidence>
<keyword evidence="3 6" id="KW-0285">Flavoprotein</keyword>
<keyword evidence="6" id="KW-1133">Transmembrane helix</keyword>
<comment type="subcellular location">
    <subcellularLocation>
        <location evidence="6">Cell inner membrane</location>
        <topology evidence="6">Single-pass membrane protein</topology>
    </subcellularLocation>
</comment>
<keyword evidence="1 6" id="KW-0813">Transport</keyword>
<dbReference type="AlphaFoldDB" id="A0A418XNV0"/>
<sequence length="205" mass="22112">MNSRHAVALALLAILGLVLVVGIQHLLSERIERERQASAERAMLDLLPVGSYDNHPLAQRIALPASDLLGKPTPEFAYLATRQGAPSAVLLPATANGYEGPIRLLLAIGPDARLLGVKVLEQHETPGLGDLTAADKRPWLRGFVDKSLRTSPEPDWRVRADGGQFDQVAGATVTSRGVVKAVQQALSFFDAHRQRLLETPAEKAP</sequence>
<keyword evidence="5 6" id="KW-0249">Electron transport</keyword>
<dbReference type="InterPro" id="IPR010209">
    <property type="entry name" value="Ion_transpt_RnfG/RsxG"/>
</dbReference>
<evidence type="ECO:0000259" key="7">
    <source>
        <dbReference type="SMART" id="SM00900"/>
    </source>
</evidence>
<comment type="cofactor">
    <cofactor evidence="6">
        <name>FMN</name>
        <dbReference type="ChEBI" id="CHEBI:58210"/>
    </cofactor>
</comment>
<dbReference type="OrthoDB" id="9784165at2"/>
<dbReference type="GO" id="GO:0022900">
    <property type="term" value="P:electron transport chain"/>
    <property type="evidence" value="ECO:0007669"/>
    <property type="project" value="UniProtKB-UniRule"/>
</dbReference>
<dbReference type="EMBL" id="QYUR01000002">
    <property type="protein sequence ID" value="RJG14116.1"/>
    <property type="molecule type" value="Genomic_DNA"/>
</dbReference>
<dbReference type="EC" id="7.-.-.-" evidence="6"/>
<keyword evidence="9" id="KW-1185">Reference proteome</keyword>
<evidence type="ECO:0000256" key="4">
    <source>
        <dbReference type="ARBA" id="ARBA00022643"/>
    </source>
</evidence>
<reference evidence="8 9" key="1">
    <citation type="submission" date="2018-09" db="EMBL/GenBank/DDBJ databases">
        <authorList>
            <person name="Zhu H."/>
        </authorList>
    </citation>
    <scope>NUCLEOTIDE SEQUENCE [LARGE SCALE GENOMIC DNA]</scope>
    <source>
        <strain evidence="8 9">K1S02-6</strain>
    </source>
</reference>
<keyword evidence="6" id="KW-0812">Transmembrane</keyword>
<dbReference type="PIRSF" id="PIRSF006091">
    <property type="entry name" value="E_trnsport_RnfG"/>
    <property type="match status" value="1"/>
</dbReference>
<evidence type="ECO:0000256" key="3">
    <source>
        <dbReference type="ARBA" id="ARBA00022630"/>
    </source>
</evidence>
<comment type="similarity">
    <text evidence="6">Belongs to the RnfG family.</text>
</comment>
<keyword evidence="6" id="KW-0997">Cell inner membrane</keyword>
<keyword evidence="6" id="KW-1278">Translocase</keyword>
<proteinExistence type="inferred from homology"/>
<keyword evidence="6" id="KW-0472">Membrane</keyword>
<name>A0A418XNV0_9PSED</name>
<gene>
    <name evidence="6" type="primary">rnfG</name>
    <name evidence="8" type="ORF">D3879_13170</name>
</gene>
<dbReference type="GO" id="GO:0010181">
    <property type="term" value="F:FMN binding"/>
    <property type="evidence" value="ECO:0007669"/>
    <property type="project" value="InterPro"/>
</dbReference>
<dbReference type="InterPro" id="IPR007329">
    <property type="entry name" value="FMN-bd"/>
</dbReference>
<evidence type="ECO:0000256" key="5">
    <source>
        <dbReference type="ARBA" id="ARBA00022982"/>
    </source>
</evidence>
<keyword evidence="6" id="KW-1003">Cell membrane</keyword>
<dbReference type="HAMAP" id="MF_00479">
    <property type="entry name" value="RsxG_RnfG"/>
    <property type="match status" value="1"/>
</dbReference>
<feature type="domain" description="FMN-binding" evidence="7">
    <location>
        <begin position="97"/>
        <end position="189"/>
    </location>
</feature>
<keyword evidence="2 6" id="KW-0597">Phosphoprotein</keyword>
<organism evidence="8 9">
    <name type="scientific">Pseudomonas cavernicola</name>
    <dbReference type="NCBI Taxonomy" id="2320866"/>
    <lineage>
        <taxon>Bacteria</taxon>
        <taxon>Pseudomonadati</taxon>
        <taxon>Pseudomonadota</taxon>
        <taxon>Gammaproteobacteria</taxon>
        <taxon>Pseudomonadales</taxon>
        <taxon>Pseudomonadaceae</taxon>
        <taxon>Pseudomonas</taxon>
    </lineage>
</organism>
<dbReference type="Pfam" id="PF04205">
    <property type="entry name" value="FMN_bind"/>
    <property type="match status" value="1"/>
</dbReference>
<comment type="function">
    <text evidence="6">Part of a membrane-bound complex that couples electron transfer with translocation of ions across the membrane.</text>
</comment>
<accession>A0A418XNV0</accession>
<evidence type="ECO:0000256" key="2">
    <source>
        <dbReference type="ARBA" id="ARBA00022553"/>
    </source>
</evidence>
<evidence type="ECO:0000256" key="1">
    <source>
        <dbReference type="ARBA" id="ARBA00022448"/>
    </source>
</evidence>
<comment type="subunit">
    <text evidence="6">The complex is composed of six subunits: RnfA, RnfB, RnfC, RnfD, RnfE and RnfG.</text>
</comment>
<dbReference type="NCBIfam" id="TIGR01947">
    <property type="entry name" value="rnfG"/>
    <property type="match status" value="1"/>
</dbReference>
<dbReference type="PANTHER" id="PTHR36118:SF1">
    <property type="entry name" value="ION-TRANSLOCATING OXIDOREDUCTASE COMPLEX SUBUNIT G"/>
    <property type="match status" value="1"/>
</dbReference>
<feature type="modified residue" description="FMN phosphoryl threonine" evidence="6">
    <location>
        <position position="172"/>
    </location>
</feature>
<dbReference type="RefSeq" id="WP_119954669.1">
    <property type="nucleotide sequence ID" value="NZ_QYUR01000002.1"/>
</dbReference>